<protein>
    <submittedName>
        <fullName evidence="1">Uncharacterized protein</fullName>
    </submittedName>
</protein>
<gene>
    <name evidence="1" type="ORF">JYZ213_LOCUS44990</name>
</gene>
<evidence type="ECO:0000313" key="2">
    <source>
        <dbReference type="Proteomes" id="UP000663845"/>
    </source>
</evidence>
<dbReference type="Proteomes" id="UP000663845">
    <property type="component" value="Unassembled WGS sequence"/>
</dbReference>
<proteinExistence type="predicted"/>
<comment type="caution">
    <text evidence="1">The sequence shown here is derived from an EMBL/GenBank/DDBJ whole genome shotgun (WGS) entry which is preliminary data.</text>
</comment>
<feature type="non-terminal residue" evidence="1">
    <location>
        <position position="94"/>
    </location>
</feature>
<dbReference type="Gene3D" id="3.50.50.60">
    <property type="entry name" value="FAD/NAD(P)-binding domain"/>
    <property type="match status" value="1"/>
</dbReference>
<dbReference type="Gene3D" id="3.30.9.10">
    <property type="entry name" value="D-Amino Acid Oxidase, subunit A, domain 2"/>
    <property type="match status" value="1"/>
</dbReference>
<reference evidence="1" key="1">
    <citation type="submission" date="2021-02" db="EMBL/GenBank/DDBJ databases">
        <authorList>
            <person name="Nowell W R."/>
        </authorList>
    </citation>
    <scope>NUCLEOTIDE SEQUENCE</scope>
</reference>
<name>A0A815VCU8_9BILA</name>
<dbReference type="InterPro" id="IPR036188">
    <property type="entry name" value="FAD/NAD-bd_sf"/>
</dbReference>
<evidence type="ECO:0000313" key="1">
    <source>
        <dbReference type="EMBL" id="CAF1528473.1"/>
    </source>
</evidence>
<accession>A0A815VCU8</accession>
<dbReference type="EMBL" id="CAJNOG010003263">
    <property type="protein sequence ID" value="CAF1528473.1"/>
    <property type="molecule type" value="Genomic_DNA"/>
</dbReference>
<dbReference type="AlphaFoldDB" id="A0A815VCU8"/>
<organism evidence="1 2">
    <name type="scientific">Adineta steineri</name>
    <dbReference type="NCBI Taxonomy" id="433720"/>
    <lineage>
        <taxon>Eukaryota</taxon>
        <taxon>Metazoa</taxon>
        <taxon>Spiralia</taxon>
        <taxon>Gnathifera</taxon>
        <taxon>Rotifera</taxon>
        <taxon>Eurotatoria</taxon>
        <taxon>Bdelloidea</taxon>
        <taxon>Adinetida</taxon>
        <taxon>Adinetidae</taxon>
        <taxon>Adineta</taxon>
    </lineage>
</organism>
<sequence>MSFTLWQQLEQMSNLSSESILNTNDGFLFLRNPNMIQSTIEDNWASMKRICENLDMNCEYLNNTQLRIRYPMFTLIREYEGIFHNQSGYINITT</sequence>